<organism evidence="1 2">
    <name type="scientific">Mangrovibacter phragmitis</name>
    <dbReference type="NCBI Taxonomy" id="1691903"/>
    <lineage>
        <taxon>Bacteria</taxon>
        <taxon>Pseudomonadati</taxon>
        <taxon>Pseudomonadota</taxon>
        <taxon>Gammaproteobacteria</taxon>
        <taxon>Enterobacterales</taxon>
        <taxon>Enterobacteriaceae</taxon>
        <taxon>Mangrovibacter</taxon>
    </lineage>
</organism>
<dbReference type="SUPFAM" id="SSF54171">
    <property type="entry name" value="DNA-binding domain"/>
    <property type="match status" value="1"/>
</dbReference>
<evidence type="ECO:0000313" key="2">
    <source>
        <dbReference type="Proteomes" id="UP000078225"/>
    </source>
</evidence>
<reference evidence="2" key="1">
    <citation type="submission" date="2016-05" db="EMBL/GenBank/DDBJ databases">
        <authorList>
            <person name="Behera P."/>
            <person name="Vaishampayan P."/>
            <person name="Singh N."/>
            <person name="Raina V."/>
            <person name="Suar M."/>
            <person name="Pattnaik A."/>
            <person name="Rastogi G."/>
        </authorList>
    </citation>
    <scope>NUCLEOTIDE SEQUENCE [LARGE SCALE GENOMIC DNA]</scope>
    <source>
        <strain evidence="2">MP23</strain>
    </source>
</reference>
<dbReference type="GO" id="GO:0003677">
    <property type="term" value="F:DNA binding"/>
    <property type="evidence" value="ECO:0007669"/>
    <property type="project" value="InterPro"/>
</dbReference>
<sequence>MEDTVMEKINDLKGNKGKYHKEALRAWHNIHHRVLNCPSYTNVLICEEWYTYSNFYKWFSNNYVAGWDIDKDIKGGNEYSPSNCLFVPKEVNLLFRNVDTRYDKGVVRNGEGFQAQITIDRKNEKLGTYQTIEQAHAAYEVARTERLKKLSLQYPSLSNII</sequence>
<dbReference type="AlphaFoldDB" id="A0A1B7L503"/>
<dbReference type="InterPro" id="IPR016177">
    <property type="entry name" value="DNA-bd_dom_sf"/>
</dbReference>
<gene>
    <name evidence="1" type="ORF">A9B99_22025</name>
</gene>
<keyword evidence="2" id="KW-1185">Reference proteome</keyword>
<proteinExistence type="predicted"/>
<name>A0A1B7L503_9ENTR</name>
<evidence type="ECO:0008006" key="3">
    <source>
        <dbReference type="Google" id="ProtNLM"/>
    </source>
</evidence>
<dbReference type="Proteomes" id="UP000078225">
    <property type="component" value="Unassembled WGS sequence"/>
</dbReference>
<accession>A0A1B7L503</accession>
<dbReference type="EMBL" id="LYRP01000009">
    <property type="protein sequence ID" value="OAT77422.1"/>
    <property type="molecule type" value="Genomic_DNA"/>
</dbReference>
<protein>
    <recommendedName>
        <fullName evidence="3">AP2/ERF domain-containing protein</fullName>
    </recommendedName>
</protein>
<comment type="caution">
    <text evidence="1">The sequence shown here is derived from an EMBL/GenBank/DDBJ whole genome shotgun (WGS) entry which is preliminary data.</text>
</comment>
<evidence type="ECO:0000313" key="1">
    <source>
        <dbReference type="EMBL" id="OAT77422.1"/>
    </source>
</evidence>